<evidence type="ECO:0000256" key="1">
    <source>
        <dbReference type="ARBA" id="ARBA00022670"/>
    </source>
</evidence>
<evidence type="ECO:0000256" key="7">
    <source>
        <dbReference type="SAM" id="Phobius"/>
    </source>
</evidence>
<evidence type="ECO:0000259" key="8">
    <source>
        <dbReference type="Pfam" id="PF01435"/>
    </source>
</evidence>
<evidence type="ECO:0000256" key="5">
    <source>
        <dbReference type="ARBA" id="ARBA00023049"/>
    </source>
</evidence>
<evidence type="ECO:0000313" key="9">
    <source>
        <dbReference type="EMBL" id="AFZ15954.1"/>
    </source>
</evidence>
<dbReference type="HOGENOM" id="CLU_990242_0_0_3"/>
<dbReference type="GO" id="GO:0004222">
    <property type="term" value="F:metalloendopeptidase activity"/>
    <property type="evidence" value="ECO:0007669"/>
    <property type="project" value="InterPro"/>
</dbReference>
<keyword evidence="10" id="KW-1185">Reference proteome</keyword>
<dbReference type="Pfam" id="PF01435">
    <property type="entry name" value="Peptidase_M48"/>
    <property type="match status" value="1"/>
</dbReference>
<comment type="cofactor">
    <cofactor evidence="6">
        <name>Zn(2+)</name>
        <dbReference type="ChEBI" id="CHEBI:29105"/>
    </cofactor>
    <text evidence="6">Binds 1 zinc ion per subunit.</text>
</comment>
<keyword evidence="1 6" id="KW-0645">Protease</keyword>
<dbReference type="STRING" id="1173027.Mic7113_0006"/>
<dbReference type="RefSeq" id="WP_015180118.1">
    <property type="nucleotide sequence ID" value="NC_019738.1"/>
</dbReference>
<dbReference type="InterPro" id="IPR052173">
    <property type="entry name" value="Beta-lactam_resp_regulator"/>
</dbReference>
<dbReference type="Proteomes" id="UP000010471">
    <property type="component" value="Chromosome"/>
</dbReference>
<keyword evidence="7" id="KW-0472">Membrane</keyword>
<keyword evidence="4 6" id="KW-0862">Zinc</keyword>
<evidence type="ECO:0000256" key="6">
    <source>
        <dbReference type="RuleBase" id="RU003983"/>
    </source>
</evidence>
<proteinExistence type="inferred from homology"/>
<dbReference type="PANTHER" id="PTHR34978">
    <property type="entry name" value="POSSIBLE SENSOR-TRANSDUCER PROTEIN BLAR"/>
    <property type="match status" value="1"/>
</dbReference>
<organism evidence="9 10">
    <name type="scientific">Allocoleopsis franciscana PCC 7113</name>
    <dbReference type="NCBI Taxonomy" id="1173027"/>
    <lineage>
        <taxon>Bacteria</taxon>
        <taxon>Bacillati</taxon>
        <taxon>Cyanobacteriota</taxon>
        <taxon>Cyanophyceae</taxon>
        <taxon>Coleofasciculales</taxon>
        <taxon>Coleofasciculaceae</taxon>
        <taxon>Allocoleopsis</taxon>
        <taxon>Allocoleopsis franciscana</taxon>
    </lineage>
</organism>
<dbReference type="GO" id="GO:0006508">
    <property type="term" value="P:proteolysis"/>
    <property type="evidence" value="ECO:0007669"/>
    <property type="project" value="UniProtKB-KW"/>
</dbReference>
<dbReference type="GO" id="GO:0046872">
    <property type="term" value="F:metal ion binding"/>
    <property type="evidence" value="ECO:0007669"/>
    <property type="project" value="UniProtKB-KW"/>
</dbReference>
<keyword evidence="3 6" id="KW-0378">Hydrolase</keyword>
<evidence type="ECO:0000313" key="10">
    <source>
        <dbReference type="Proteomes" id="UP000010471"/>
    </source>
</evidence>
<keyword evidence="2" id="KW-0479">Metal-binding</keyword>
<evidence type="ECO:0000256" key="2">
    <source>
        <dbReference type="ARBA" id="ARBA00022723"/>
    </source>
</evidence>
<accession>K9W856</accession>
<dbReference type="AlphaFoldDB" id="K9W856"/>
<name>K9W856_9CYAN</name>
<feature type="transmembrane region" description="Helical" evidence="7">
    <location>
        <begin position="68"/>
        <end position="90"/>
    </location>
</feature>
<feature type="transmembrane region" description="Helical" evidence="7">
    <location>
        <begin position="37"/>
        <end position="56"/>
    </location>
</feature>
<keyword evidence="7" id="KW-1133">Transmembrane helix</keyword>
<dbReference type="OrthoDB" id="462286at2"/>
<keyword evidence="7" id="KW-0812">Transmembrane</keyword>
<dbReference type="InterPro" id="IPR001915">
    <property type="entry name" value="Peptidase_M48"/>
</dbReference>
<keyword evidence="5 6" id="KW-0482">Metalloprotease</keyword>
<dbReference type="eggNOG" id="COG0501">
    <property type="taxonomic scope" value="Bacteria"/>
</dbReference>
<feature type="domain" description="Peptidase M48" evidence="8">
    <location>
        <begin position="131"/>
        <end position="187"/>
    </location>
</feature>
<dbReference type="EMBL" id="CP003630">
    <property type="protein sequence ID" value="AFZ15954.1"/>
    <property type="molecule type" value="Genomic_DNA"/>
</dbReference>
<dbReference type="PANTHER" id="PTHR34978:SF3">
    <property type="entry name" value="SLR0241 PROTEIN"/>
    <property type="match status" value="1"/>
</dbReference>
<gene>
    <name evidence="9" type="ORF">Mic7113_0006</name>
</gene>
<comment type="similarity">
    <text evidence="6">Belongs to the peptidase M48 family.</text>
</comment>
<evidence type="ECO:0000256" key="3">
    <source>
        <dbReference type="ARBA" id="ARBA00022801"/>
    </source>
</evidence>
<dbReference type="KEGG" id="mic:Mic7113_0006"/>
<evidence type="ECO:0000256" key="4">
    <source>
        <dbReference type="ARBA" id="ARBA00022833"/>
    </source>
</evidence>
<dbReference type="CDD" id="cd07326">
    <property type="entry name" value="M56_BlaR1_MecR1_like"/>
    <property type="match status" value="1"/>
</dbReference>
<protein>
    <submittedName>
        <fullName evidence="9">Zn-dependent protease with chaperone function</fullName>
    </submittedName>
</protein>
<dbReference type="PATRIC" id="fig|1173027.3.peg.7"/>
<dbReference type="Gene3D" id="3.30.2010.10">
    <property type="entry name" value="Metalloproteases ('zincins'), catalytic domain"/>
    <property type="match status" value="1"/>
</dbReference>
<reference evidence="9 10" key="1">
    <citation type="submission" date="2012-06" db="EMBL/GenBank/DDBJ databases">
        <title>Finished chromosome of genome of Microcoleus sp. PCC 7113.</title>
        <authorList>
            <consortium name="US DOE Joint Genome Institute"/>
            <person name="Gugger M."/>
            <person name="Coursin T."/>
            <person name="Rippka R."/>
            <person name="Tandeau De Marsac N."/>
            <person name="Huntemann M."/>
            <person name="Wei C.-L."/>
            <person name="Han J."/>
            <person name="Detter J.C."/>
            <person name="Han C."/>
            <person name="Tapia R."/>
            <person name="Chen A."/>
            <person name="Kyrpides N."/>
            <person name="Mavromatis K."/>
            <person name="Markowitz V."/>
            <person name="Szeto E."/>
            <person name="Ivanova N."/>
            <person name="Pagani I."/>
            <person name="Pati A."/>
            <person name="Goodwin L."/>
            <person name="Nordberg H.P."/>
            <person name="Cantor M.N."/>
            <person name="Hua S.X."/>
            <person name="Woyke T."/>
            <person name="Kerfeld C.A."/>
        </authorList>
    </citation>
    <scope>NUCLEOTIDE SEQUENCE [LARGE SCALE GENOMIC DNA]</scope>
    <source>
        <strain evidence="9 10">PCC 7113</strain>
    </source>
</reference>
<sequence>MHLIMILTALSLAWLLRCRYSKATGNWIQRWQKTLLLFLLPPLLLLMTALAVLLMGPQGQMIGLHTDGFSYSLVLVSVGLAVGFGVHLAAQGWQSIHKIRTYPQVDLDGQSARLLDHLTLFSAQIGFWQPELVVSQGLLQTLKPEHLQAVLTHEQAHYYYRDTFWFFWLGWLRQITLWLPNTEALWQELLLLRELRADHWARQRVDSLLLAESLLMVVSAPMMVSENFCAAFSRATPHNRLQERIEALLGESESPTPSPSWTWSWVFLSLLPLMAVPFHS</sequence>